<dbReference type="Proteomes" id="UP000007798">
    <property type="component" value="Unassembled WGS sequence"/>
</dbReference>
<dbReference type="GO" id="GO:0005576">
    <property type="term" value="C:extracellular region"/>
    <property type="evidence" value="ECO:0007669"/>
    <property type="project" value="InterPro"/>
</dbReference>
<keyword evidence="3" id="KW-0677">Repeat</keyword>
<dbReference type="OrthoDB" id="6422323at2759"/>
<reference evidence="8 9" key="1">
    <citation type="journal article" date="2007" name="Nature">
        <title>Evolution of genes and genomes on the Drosophila phylogeny.</title>
        <authorList>
            <consortium name="Drosophila 12 Genomes Consortium"/>
            <person name="Clark A.G."/>
            <person name="Eisen M.B."/>
            <person name="Smith D.R."/>
            <person name="Bergman C.M."/>
            <person name="Oliver B."/>
            <person name="Markow T.A."/>
            <person name="Kaufman T.C."/>
            <person name="Kellis M."/>
            <person name="Gelbart W."/>
            <person name="Iyer V.N."/>
            <person name="Pollard D.A."/>
            <person name="Sackton T.B."/>
            <person name="Larracuente A.M."/>
            <person name="Singh N.D."/>
            <person name="Abad J.P."/>
            <person name="Abt D.N."/>
            <person name="Adryan B."/>
            <person name="Aguade M."/>
            <person name="Akashi H."/>
            <person name="Anderson W.W."/>
            <person name="Aquadro C.F."/>
            <person name="Ardell D.H."/>
            <person name="Arguello R."/>
            <person name="Artieri C.G."/>
            <person name="Barbash D.A."/>
            <person name="Barker D."/>
            <person name="Barsanti P."/>
            <person name="Batterham P."/>
            <person name="Batzoglou S."/>
            <person name="Begun D."/>
            <person name="Bhutkar A."/>
            <person name="Blanco E."/>
            <person name="Bosak S.A."/>
            <person name="Bradley R.K."/>
            <person name="Brand A.D."/>
            <person name="Brent M.R."/>
            <person name="Brooks A.N."/>
            <person name="Brown R.H."/>
            <person name="Butlin R.K."/>
            <person name="Caggese C."/>
            <person name="Calvi B.R."/>
            <person name="Bernardo de Carvalho A."/>
            <person name="Caspi A."/>
            <person name="Castrezana S."/>
            <person name="Celniker S.E."/>
            <person name="Chang J.L."/>
            <person name="Chapple C."/>
            <person name="Chatterji S."/>
            <person name="Chinwalla A."/>
            <person name="Civetta A."/>
            <person name="Clifton S.W."/>
            <person name="Comeron J.M."/>
            <person name="Costello J.C."/>
            <person name="Coyne J.A."/>
            <person name="Daub J."/>
            <person name="David R.G."/>
            <person name="Delcher A.L."/>
            <person name="Delehaunty K."/>
            <person name="Do C.B."/>
            <person name="Ebling H."/>
            <person name="Edwards K."/>
            <person name="Eickbush T."/>
            <person name="Evans J.D."/>
            <person name="Filipski A."/>
            <person name="Findeiss S."/>
            <person name="Freyhult E."/>
            <person name="Fulton L."/>
            <person name="Fulton R."/>
            <person name="Garcia A.C."/>
            <person name="Gardiner A."/>
            <person name="Garfield D.A."/>
            <person name="Garvin B.E."/>
            <person name="Gibson G."/>
            <person name="Gilbert D."/>
            <person name="Gnerre S."/>
            <person name="Godfrey J."/>
            <person name="Good R."/>
            <person name="Gotea V."/>
            <person name="Gravely B."/>
            <person name="Greenberg A.J."/>
            <person name="Griffiths-Jones S."/>
            <person name="Gross S."/>
            <person name="Guigo R."/>
            <person name="Gustafson E.A."/>
            <person name="Haerty W."/>
            <person name="Hahn M.W."/>
            <person name="Halligan D.L."/>
            <person name="Halpern A.L."/>
            <person name="Halter G.M."/>
            <person name="Han M.V."/>
            <person name="Heger A."/>
            <person name="Hillier L."/>
            <person name="Hinrichs A.S."/>
            <person name="Holmes I."/>
            <person name="Hoskins R.A."/>
            <person name="Hubisz M.J."/>
            <person name="Hultmark D."/>
            <person name="Huntley M.A."/>
            <person name="Jaffe D.B."/>
            <person name="Jagadeeshan S."/>
            <person name="Jeck W.R."/>
            <person name="Johnson J."/>
            <person name="Jones C.D."/>
            <person name="Jordan W.C."/>
            <person name="Karpen G.H."/>
            <person name="Kataoka E."/>
            <person name="Keightley P.D."/>
            <person name="Kheradpour P."/>
            <person name="Kirkness E.F."/>
            <person name="Koerich L.B."/>
            <person name="Kristiansen K."/>
            <person name="Kudrna D."/>
            <person name="Kulathinal R.J."/>
            <person name="Kumar S."/>
            <person name="Kwok R."/>
            <person name="Lander E."/>
            <person name="Langley C.H."/>
            <person name="Lapoint R."/>
            <person name="Lazzaro B.P."/>
            <person name="Lee S.J."/>
            <person name="Levesque L."/>
            <person name="Li R."/>
            <person name="Lin C.F."/>
            <person name="Lin M.F."/>
            <person name="Lindblad-Toh K."/>
            <person name="Llopart A."/>
            <person name="Long M."/>
            <person name="Low L."/>
            <person name="Lozovsky E."/>
            <person name="Lu J."/>
            <person name="Luo M."/>
            <person name="Machado C.A."/>
            <person name="Makalowski W."/>
            <person name="Marzo M."/>
            <person name="Matsuda M."/>
            <person name="Matzkin L."/>
            <person name="McAllister B."/>
            <person name="McBride C.S."/>
            <person name="McKernan B."/>
            <person name="McKernan K."/>
            <person name="Mendez-Lago M."/>
            <person name="Minx P."/>
            <person name="Mollenhauer M.U."/>
            <person name="Montooth K."/>
            <person name="Mount S.M."/>
            <person name="Mu X."/>
            <person name="Myers E."/>
            <person name="Negre B."/>
            <person name="Newfeld S."/>
            <person name="Nielsen R."/>
            <person name="Noor M.A."/>
            <person name="O'Grady P."/>
            <person name="Pachter L."/>
            <person name="Papaceit M."/>
            <person name="Parisi M.J."/>
            <person name="Parisi M."/>
            <person name="Parts L."/>
            <person name="Pedersen J.S."/>
            <person name="Pesole G."/>
            <person name="Phillippy A.M."/>
            <person name="Ponting C.P."/>
            <person name="Pop M."/>
            <person name="Porcelli D."/>
            <person name="Powell J.R."/>
            <person name="Prohaska S."/>
            <person name="Pruitt K."/>
            <person name="Puig M."/>
            <person name="Quesneville H."/>
            <person name="Ram K.R."/>
            <person name="Rand D."/>
            <person name="Rasmussen M.D."/>
            <person name="Reed L.K."/>
            <person name="Reenan R."/>
            <person name="Reily A."/>
            <person name="Remington K.A."/>
            <person name="Rieger T.T."/>
            <person name="Ritchie M.G."/>
            <person name="Robin C."/>
            <person name="Rogers Y.H."/>
            <person name="Rohde C."/>
            <person name="Rozas J."/>
            <person name="Rubenfield M.J."/>
            <person name="Ruiz A."/>
            <person name="Russo S."/>
            <person name="Salzberg S.L."/>
            <person name="Sanchez-Gracia A."/>
            <person name="Saranga D.J."/>
            <person name="Sato H."/>
            <person name="Schaeffer S.W."/>
            <person name="Schatz M.C."/>
            <person name="Schlenke T."/>
            <person name="Schwartz R."/>
            <person name="Segarra C."/>
            <person name="Singh R.S."/>
            <person name="Sirot L."/>
            <person name="Sirota M."/>
            <person name="Sisneros N.B."/>
            <person name="Smith C.D."/>
            <person name="Smith T.F."/>
            <person name="Spieth J."/>
            <person name="Stage D.E."/>
            <person name="Stark A."/>
            <person name="Stephan W."/>
            <person name="Strausberg R.L."/>
            <person name="Strempel S."/>
            <person name="Sturgill D."/>
            <person name="Sutton G."/>
            <person name="Sutton G.G."/>
            <person name="Tao W."/>
            <person name="Teichmann S."/>
            <person name="Tobari Y.N."/>
            <person name="Tomimura Y."/>
            <person name="Tsolas J.M."/>
            <person name="Valente V.L."/>
            <person name="Venter E."/>
            <person name="Venter J.C."/>
            <person name="Vicario S."/>
            <person name="Vieira F.G."/>
            <person name="Vilella A.J."/>
            <person name="Villasante A."/>
            <person name="Walenz B."/>
            <person name="Wang J."/>
            <person name="Wasserman M."/>
            <person name="Watts T."/>
            <person name="Wilson D."/>
            <person name="Wilson R.K."/>
            <person name="Wing R.A."/>
            <person name="Wolfner M.F."/>
            <person name="Wong A."/>
            <person name="Wong G.K."/>
            <person name="Wu C.I."/>
            <person name="Wu G."/>
            <person name="Yamamoto D."/>
            <person name="Yang H.P."/>
            <person name="Yang S.P."/>
            <person name="Yorke J.A."/>
            <person name="Yoshida K."/>
            <person name="Zdobnov E."/>
            <person name="Zhang P."/>
            <person name="Zhang Y."/>
            <person name="Zimin A.V."/>
            <person name="Baldwin J."/>
            <person name="Abdouelleil A."/>
            <person name="Abdulkadir J."/>
            <person name="Abebe A."/>
            <person name="Abera B."/>
            <person name="Abreu J."/>
            <person name="Acer S.C."/>
            <person name="Aftuck L."/>
            <person name="Alexander A."/>
            <person name="An P."/>
            <person name="Anderson E."/>
            <person name="Anderson S."/>
            <person name="Arachi H."/>
            <person name="Azer M."/>
            <person name="Bachantsang P."/>
            <person name="Barry A."/>
            <person name="Bayul T."/>
            <person name="Berlin A."/>
            <person name="Bessette D."/>
            <person name="Bloom T."/>
            <person name="Blye J."/>
            <person name="Boguslavskiy L."/>
            <person name="Bonnet C."/>
            <person name="Boukhgalter B."/>
            <person name="Bourzgui I."/>
            <person name="Brown A."/>
            <person name="Cahill P."/>
            <person name="Channer S."/>
            <person name="Cheshatsang Y."/>
            <person name="Chuda L."/>
            <person name="Citroen M."/>
            <person name="Collymore A."/>
            <person name="Cooke P."/>
            <person name="Costello M."/>
            <person name="D'Aco K."/>
            <person name="Daza R."/>
            <person name="De Haan G."/>
            <person name="DeGray S."/>
            <person name="DeMaso C."/>
            <person name="Dhargay N."/>
            <person name="Dooley K."/>
            <person name="Dooley E."/>
            <person name="Doricent M."/>
            <person name="Dorje P."/>
            <person name="Dorjee K."/>
            <person name="Dupes A."/>
            <person name="Elong R."/>
            <person name="Falk J."/>
            <person name="Farina A."/>
            <person name="Faro S."/>
            <person name="Ferguson D."/>
            <person name="Fisher S."/>
            <person name="Foley C.D."/>
            <person name="Franke A."/>
            <person name="Friedrich D."/>
            <person name="Gadbois L."/>
            <person name="Gearin G."/>
            <person name="Gearin C.R."/>
            <person name="Giannoukos G."/>
            <person name="Goode T."/>
            <person name="Graham J."/>
            <person name="Grandbois E."/>
            <person name="Grewal S."/>
            <person name="Gyaltsen K."/>
            <person name="Hafez N."/>
            <person name="Hagos B."/>
            <person name="Hall J."/>
            <person name="Henson C."/>
            <person name="Hollinger A."/>
            <person name="Honan T."/>
            <person name="Huard M.D."/>
            <person name="Hughes L."/>
            <person name="Hurhula B."/>
            <person name="Husby M.E."/>
            <person name="Kamat A."/>
            <person name="Kanga B."/>
            <person name="Kashin S."/>
            <person name="Khazanovich D."/>
            <person name="Kisner P."/>
            <person name="Lance K."/>
            <person name="Lara M."/>
            <person name="Lee W."/>
            <person name="Lennon N."/>
            <person name="Letendre F."/>
            <person name="LeVine R."/>
            <person name="Lipovsky A."/>
            <person name="Liu X."/>
            <person name="Liu J."/>
            <person name="Liu S."/>
            <person name="Lokyitsang T."/>
            <person name="Lokyitsang Y."/>
            <person name="Lubonja R."/>
            <person name="Lui A."/>
            <person name="MacDonald P."/>
            <person name="Magnisalis V."/>
            <person name="Maru K."/>
            <person name="Matthews C."/>
            <person name="McCusker W."/>
            <person name="McDonough S."/>
            <person name="Mehta T."/>
            <person name="Meldrim J."/>
            <person name="Meneus L."/>
            <person name="Mihai O."/>
            <person name="Mihalev A."/>
            <person name="Mihova T."/>
            <person name="Mittelman R."/>
            <person name="Mlenga V."/>
            <person name="Montmayeur A."/>
            <person name="Mulrain L."/>
            <person name="Navidi A."/>
            <person name="Naylor J."/>
            <person name="Negash T."/>
            <person name="Nguyen T."/>
            <person name="Nguyen N."/>
            <person name="Nicol R."/>
            <person name="Norbu C."/>
            <person name="Norbu N."/>
            <person name="Novod N."/>
            <person name="O'Neill B."/>
            <person name="Osman S."/>
            <person name="Markiewicz E."/>
            <person name="Oyono O.L."/>
            <person name="Patti C."/>
            <person name="Phunkhang P."/>
            <person name="Pierre F."/>
            <person name="Priest M."/>
            <person name="Raghuraman S."/>
            <person name="Rege F."/>
            <person name="Reyes R."/>
            <person name="Rise C."/>
            <person name="Rogov P."/>
            <person name="Ross K."/>
            <person name="Ryan E."/>
            <person name="Settipalli S."/>
            <person name="Shea T."/>
            <person name="Sherpa N."/>
            <person name="Shi L."/>
            <person name="Shih D."/>
            <person name="Sparrow T."/>
            <person name="Spaulding J."/>
            <person name="Stalker J."/>
            <person name="Stange-Thomann N."/>
            <person name="Stavropoulos S."/>
            <person name="Stone C."/>
            <person name="Strader C."/>
            <person name="Tesfaye S."/>
            <person name="Thomson T."/>
            <person name="Thoulutsang Y."/>
            <person name="Thoulutsang D."/>
            <person name="Topham K."/>
            <person name="Topping I."/>
            <person name="Tsamla T."/>
            <person name="Vassiliev H."/>
            <person name="Vo A."/>
            <person name="Wangchuk T."/>
            <person name="Wangdi T."/>
            <person name="Weiand M."/>
            <person name="Wilkinson J."/>
            <person name="Wilson A."/>
            <person name="Yadav S."/>
            <person name="Young G."/>
            <person name="Yu Q."/>
            <person name="Zembek L."/>
            <person name="Zhong D."/>
            <person name="Zimmer A."/>
            <person name="Zwirko Z."/>
            <person name="Jaffe D.B."/>
            <person name="Alvarez P."/>
            <person name="Brockman W."/>
            <person name="Butler J."/>
            <person name="Chin C."/>
            <person name="Gnerre S."/>
            <person name="Grabherr M."/>
            <person name="Kleber M."/>
            <person name="Mauceli E."/>
            <person name="MacCallum I."/>
        </authorList>
    </citation>
    <scope>NUCLEOTIDE SEQUENCE [LARGE SCALE GENOMIC DNA]</scope>
    <source>
        <strain evidence="9">Tucson 14030-0811.24</strain>
    </source>
</reference>
<dbReference type="STRING" id="7260.B4N2Z2"/>
<dbReference type="SMART" id="SM00494">
    <property type="entry name" value="ChtBD2"/>
    <property type="match status" value="3"/>
</dbReference>
<feature type="compositionally biased region" description="Polar residues" evidence="6">
    <location>
        <begin position="216"/>
        <end position="230"/>
    </location>
</feature>
<evidence type="ECO:0000259" key="7">
    <source>
        <dbReference type="PROSITE" id="PS50940"/>
    </source>
</evidence>
<dbReference type="Gene3D" id="2.170.140.10">
    <property type="entry name" value="Chitin binding domain"/>
    <property type="match status" value="3"/>
</dbReference>
<protein>
    <recommendedName>
        <fullName evidence="7">Chitin-binding type-2 domain-containing protein</fullName>
    </recommendedName>
</protein>
<evidence type="ECO:0000256" key="6">
    <source>
        <dbReference type="SAM" id="MobiDB-lite"/>
    </source>
</evidence>
<evidence type="ECO:0000256" key="1">
    <source>
        <dbReference type="ARBA" id="ARBA00022669"/>
    </source>
</evidence>
<keyword evidence="4" id="KW-1015">Disulfide bond</keyword>
<dbReference type="InParanoid" id="B4N2Z2"/>
<evidence type="ECO:0000256" key="4">
    <source>
        <dbReference type="ARBA" id="ARBA00023157"/>
    </source>
</evidence>
<dbReference type="Pfam" id="PF01607">
    <property type="entry name" value="CBM_14"/>
    <property type="match status" value="3"/>
</dbReference>
<dbReference type="InterPro" id="IPR002557">
    <property type="entry name" value="Chitin-bd_dom"/>
</dbReference>
<dbReference type="AlphaFoldDB" id="B4N2Z2"/>
<dbReference type="EMBL" id="CH964062">
    <property type="protein sequence ID" value="EDW78731.2"/>
    <property type="molecule type" value="Genomic_DNA"/>
</dbReference>
<evidence type="ECO:0000256" key="2">
    <source>
        <dbReference type="ARBA" id="ARBA00022729"/>
    </source>
</evidence>
<keyword evidence="9" id="KW-1185">Reference proteome</keyword>
<proteinExistence type="predicted"/>
<accession>B4N2Z2</accession>
<dbReference type="FunCoup" id="B4N2Z2">
    <property type="interactions" value="31"/>
</dbReference>
<dbReference type="GO" id="GO:0008061">
    <property type="term" value="F:chitin binding"/>
    <property type="evidence" value="ECO:0007669"/>
    <property type="project" value="UniProtKB-KW"/>
</dbReference>
<evidence type="ECO:0000256" key="5">
    <source>
        <dbReference type="ARBA" id="ARBA00023180"/>
    </source>
</evidence>
<feature type="domain" description="Chitin-binding type-2" evidence="7">
    <location>
        <begin position="244"/>
        <end position="300"/>
    </location>
</feature>
<feature type="domain" description="Chitin-binding type-2" evidence="7">
    <location>
        <begin position="16"/>
        <end position="72"/>
    </location>
</feature>
<dbReference type="SUPFAM" id="SSF57625">
    <property type="entry name" value="Invertebrate chitin-binding proteins"/>
    <property type="match status" value="3"/>
</dbReference>
<feature type="domain" description="Chitin-binding type-2" evidence="7">
    <location>
        <begin position="110"/>
        <end position="166"/>
    </location>
</feature>
<name>B4N2Z2_DROWI</name>
<dbReference type="eggNOG" id="ENOG502T2SS">
    <property type="taxonomic scope" value="Eukaryota"/>
</dbReference>
<dbReference type="InterPro" id="IPR036508">
    <property type="entry name" value="Chitin-bd_dom_sf"/>
</dbReference>
<gene>
    <name evidence="8" type="primary">Dwil\GK12591</name>
    <name evidence="8" type="ORF">Dwil_GK12591</name>
</gene>
<feature type="region of interest" description="Disordered" evidence="6">
    <location>
        <begin position="216"/>
        <end position="242"/>
    </location>
</feature>
<evidence type="ECO:0000313" key="8">
    <source>
        <dbReference type="EMBL" id="EDW78731.2"/>
    </source>
</evidence>
<evidence type="ECO:0000256" key="3">
    <source>
        <dbReference type="ARBA" id="ARBA00022737"/>
    </source>
</evidence>
<dbReference type="PROSITE" id="PS50940">
    <property type="entry name" value="CHIT_BIND_II"/>
    <property type="match status" value="3"/>
</dbReference>
<keyword evidence="1" id="KW-0147">Chitin-binding</keyword>
<dbReference type="HOGENOM" id="CLU_062693_0_0_1"/>
<dbReference type="InterPro" id="IPR051940">
    <property type="entry name" value="Chitin_bind-dev_reg"/>
</dbReference>
<keyword evidence="2" id="KW-0732">Signal</keyword>
<dbReference type="SMR" id="B4N2Z2"/>
<organism evidence="8 9">
    <name type="scientific">Drosophila willistoni</name>
    <name type="common">Fruit fly</name>
    <dbReference type="NCBI Taxonomy" id="7260"/>
    <lineage>
        <taxon>Eukaryota</taxon>
        <taxon>Metazoa</taxon>
        <taxon>Ecdysozoa</taxon>
        <taxon>Arthropoda</taxon>
        <taxon>Hexapoda</taxon>
        <taxon>Insecta</taxon>
        <taxon>Pterygota</taxon>
        <taxon>Neoptera</taxon>
        <taxon>Endopterygota</taxon>
        <taxon>Diptera</taxon>
        <taxon>Brachycera</taxon>
        <taxon>Muscomorpha</taxon>
        <taxon>Ephydroidea</taxon>
        <taxon>Drosophilidae</taxon>
        <taxon>Drosophila</taxon>
        <taxon>Sophophora</taxon>
    </lineage>
</organism>
<evidence type="ECO:0000313" key="9">
    <source>
        <dbReference type="Proteomes" id="UP000007798"/>
    </source>
</evidence>
<dbReference type="PANTHER" id="PTHR23301:SF106">
    <property type="entry name" value="CHITIN-BINDING TYPE-2 DOMAIN-CONTAINING PROTEIN-RELATED"/>
    <property type="match status" value="1"/>
</dbReference>
<keyword evidence="5" id="KW-0325">Glycoprotein</keyword>
<sequence length="301" mass="33643">MAQQQPQKVSIIGDLSHVCDNRTEGELVGHPLDCNAYFVCNQIPNVLYCSQGLYFDANRRECDLPEKVNCVTQGGDDNDWPQYKPRPVFMAVDVVSGKPVDPLDKYDPLHIECRHFGAYFLPHPTKCQVYFICAYGHLHRHQCGRGTFWNYKQAECQLSGDALCYNNVLQNQSQWQGQGQQGQQAQEHSDGSQLTTVCYIVSTTSSVYPSEIETTPTVEETGATVSSTDAALQGPPRTETGKAPLTCPLERQSYLSHPDDCAKYYICIVGMPVLTSCPKGLYWDQKSGYCDLAKNVKCFQN</sequence>
<dbReference type="PANTHER" id="PTHR23301">
    <property type="entry name" value="CHITIN BINDING PERITROPHIN-A"/>
    <property type="match status" value="1"/>
</dbReference>